<sequence length="146" mass="15963">MDLKQPYLCDVPNRRPLACADGGNRAGGEGRSIAVNIPFPQTTGFPMRSGRSYALEGEISKLDDQSTPIFHVEHSSEDRELTGPELVELGPVKGYKPTLFACSVISVNDLDVPSNTRFKLGTRIFLTGISWRLAKVKEPSQWSGNG</sequence>
<gene>
    <name evidence="1" type="ORF">PSTT_14722</name>
</gene>
<proteinExistence type="predicted"/>
<comment type="caution">
    <text evidence="1">The sequence shown here is derived from an EMBL/GenBank/DDBJ whole genome shotgun (WGS) entry which is preliminary data.</text>
</comment>
<evidence type="ECO:0000313" key="2">
    <source>
        <dbReference type="Proteomes" id="UP000239156"/>
    </source>
</evidence>
<accession>A0A2S4UL89</accession>
<dbReference type="Proteomes" id="UP000239156">
    <property type="component" value="Unassembled WGS sequence"/>
</dbReference>
<dbReference type="VEuPathDB" id="FungiDB:PSHT_00334"/>
<dbReference type="AlphaFoldDB" id="A0A2S4UL89"/>
<reference evidence="1" key="1">
    <citation type="submission" date="2017-12" db="EMBL/GenBank/DDBJ databases">
        <title>Gene loss provides genomic basis for host adaptation in cereal stripe rust fungi.</title>
        <authorList>
            <person name="Xia C."/>
        </authorList>
    </citation>
    <scope>NUCLEOTIDE SEQUENCE [LARGE SCALE GENOMIC DNA]</scope>
    <source>
        <strain evidence="1">93-210</strain>
    </source>
</reference>
<dbReference type="VEuPathDB" id="FungiDB:PSTT_14722"/>
<organism evidence="1 2">
    <name type="scientific">Puccinia striiformis</name>
    <dbReference type="NCBI Taxonomy" id="27350"/>
    <lineage>
        <taxon>Eukaryota</taxon>
        <taxon>Fungi</taxon>
        <taxon>Dikarya</taxon>
        <taxon>Basidiomycota</taxon>
        <taxon>Pucciniomycotina</taxon>
        <taxon>Pucciniomycetes</taxon>
        <taxon>Pucciniales</taxon>
        <taxon>Pucciniaceae</taxon>
        <taxon>Puccinia</taxon>
    </lineage>
</organism>
<protein>
    <submittedName>
        <fullName evidence="1">Uncharacterized protein</fullName>
    </submittedName>
</protein>
<dbReference type="EMBL" id="PKSL01000241">
    <property type="protein sequence ID" value="POV97981.1"/>
    <property type="molecule type" value="Genomic_DNA"/>
</dbReference>
<keyword evidence="2" id="KW-1185">Reference proteome</keyword>
<evidence type="ECO:0000313" key="1">
    <source>
        <dbReference type="EMBL" id="POV97981.1"/>
    </source>
</evidence>
<name>A0A2S4UL89_9BASI</name>